<dbReference type="InterPro" id="IPR050707">
    <property type="entry name" value="HTH_MetabolicPath_Reg"/>
</dbReference>
<dbReference type="SUPFAM" id="SSF46785">
    <property type="entry name" value="Winged helix' DNA-binding domain"/>
    <property type="match status" value="1"/>
</dbReference>
<dbReference type="RefSeq" id="WP_007425718.1">
    <property type="nucleotide sequence ID" value="NZ_AMGO01000007.1"/>
</dbReference>
<dbReference type="GO" id="GO:0003700">
    <property type="term" value="F:DNA-binding transcription factor activity"/>
    <property type="evidence" value="ECO:0007669"/>
    <property type="project" value="TreeGrafter"/>
</dbReference>
<evidence type="ECO:0000313" key="7">
    <source>
        <dbReference type="Proteomes" id="UP000006765"/>
    </source>
</evidence>
<evidence type="ECO:0000259" key="5">
    <source>
        <dbReference type="PROSITE" id="PS51078"/>
    </source>
</evidence>
<reference evidence="6 7" key="1">
    <citation type="journal article" date="2012" name="J. Bacteriol.">
        <title>Draft Genome Sequence of Oceaniovalibus guishaninsula JLT2003T.</title>
        <authorList>
            <person name="Tang K."/>
            <person name="Liu K."/>
            <person name="Jiao N."/>
        </authorList>
    </citation>
    <scope>NUCLEOTIDE SEQUENCE [LARGE SCALE GENOMIC DNA]</scope>
    <source>
        <strain evidence="6 7">JLT2003</strain>
    </source>
</reference>
<dbReference type="SUPFAM" id="SSF55781">
    <property type="entry name" value="GAF domain-like"/>
    <property type="match status" value="1"/>
</dbReference>
<dbReference type="eggNOG" id="COG1414">
    <property type="taxonomic scope" value="Bacteria"/>
</dbReference>
<evidence type="ECO:0000256" key="2">
    <source>
        <dbReference type="ARBA" id="ARBA00023125"/>
    </source>
</evidence>
<organism evidence="6 7">
    <name type="scientific">Oceaniovalibus guishaninsula JLT2003</name>
    <dbReference type="NCBI Taxonomy" id="1231392"/>
    <lineage>
        <taxon>Bacteria</taxon>
        <taxon>Pseudomonadati</taxon>
        <taxon>Pseudomonadota</taxon>
        <taxon>Alphaproteobacteria</taxon>
        <taxon>Rhodobacterales</taxon>
        <taxon>Roseobacteraceae</taxon>
        <taxon>Oceaniovalibus</taxon>
    </lineage>
</organism>
<dbReference type="PANTHER" id="PTHR30136">
    <property type="entry name" value="HELIX-TURN-HELIX TRANSCRIPTIONAL REGULATOR, ICLR FAMILY"/>
    <property type="match status" value="1"/>
</dbReference>
<dbReference type="InterPro" id="IPR005471">
    <property type="entry name" value="Tscrpt_reg_IclR_N"/>
</dbReference>
<dbReference type="EMBL" id="AMGO01000007">
    <property type="protein sequence ID" value="EKE45475.1"/>
    <property type="molecule type" value="Genomic_DNA"/>
</dbReference>
<evidence type="ECO:0000256" key="1">
    <source>
        <dbReference type="ARBA" id="ARBA00023015"/>
    </source>
</evidence>
<dbReference type="OrthoDB" id="9807558at2"/>
<dbReference type="GO" id="GO:0045892">
    <property type="term" value="P:negative regulation of DNA-templated transcription"/>
    <property type="evidence" value="ECO:0007669"/>
    <property type="project" value="TreeGrafter"/>
</dbReference>
<dbReference type="Pfam" id="PF09339">
    <property type="entry name" value="HTH_IclR"/>
    <property type="match status" value="1"/>
</dbReference>
<evidence type="ECO:0000313" key="6">
    <source>
        <dbReference type="EMBL" id="EKE45475.1"/>
    </source>
</evidence>
<name>K2I8Y9_9RHOB</name>
<feature type="domain" description="HTH iclR-type" evidence="4">
    <location>
        <begin position="12"/>
        <end position="74"/>
    </location>
</feature>
<dbReference type="Pfam" id="PF01614">
    <property type="entry name" value="IclR_C"/>
    <property type="match status" value="1"/>
</dbReference>
<proteinExistence type="predicted"/>
<dbReference type="Proteomes" id="UP000006765">
    <property type="component" value="Unassembled WGS sequence"/>
</dbReference>
<gene>
    <name evidence="6" type="ORF">OCGS_0565</name>
</gene>
<dbReference type="PANTHER" id="PTHR30136:SF33">
    <property type="entry name" value="TRANSCRIPTIONAL REGULATORY PROTEIN"/>
    <property type="match status" value="1"/>
</dbReference>
<dbReference type="InterPro" id="IPR036388">
    <property type="entry name" value="WH-like_DNA-bd_sf"/>
</dbReference>
<sequence>MMILPPDDPRFATTLARGLSVLRAFRPTDDGLSNAEIAQRTGLPKSTVSRLTWTLGTLGYLTQSPRDDRFRPGPTLVAVGQVASASLSFLVPAQELMARLADETGALVVLAVRDGTRLVLIRTWRPARVSSIWLEVGQPVALRGFSSARAFVAAATPAELARVAAEFPASEAEPFGPMPQVRNRAGAELTARGFVFTPGGPDAAAPYNAVSVPFRGPNLPEPVVFTCGALPDAADAVRMETEIGPRLAEAVRSLERLTGQPSTLSRREA</sequence>
<keyword evidence="7" id="KW-1185">Reference proteome</keyword>
<keyword evidence="1" id="KW-0805">Transcription regulation</keyword>
<dbReference type="PROSITE" id="PS51078">
    <property type="entry name" value="ICLR_ED"/>
    <property type="match status" value="1"/>
</dbReference>
<dbReference type="AlphaFoldDB" id="K2I8Y9"/>
<feature type="domain" description="IclR-ED" evidence="5">
    <location>
        <begin position="75"/>
        <end position="260"/>
    </location>
</feature>
<dbReference type="InterPro" id="IPR029016">
    <property type="entry name" value="GAF-like_dom_sf"/>
</dbReference>
<dbReference type="InterPro" id="IPR014757">
    <property type="entry name" value="Tscrpt_reg_IclR_C"/>
</dbReference>
<dbReference type="Gene3D" id="1.10.10.10">
    <property type="entry name" value="Winged helix-like DNA-binding domain superfamily/Winged helix DNA-binding domain"/>
    <property type="match status" value="1"/>
</dbReference>
<protein>
    <submittedName>
        <fullName evidence="6">Transcriptional regulator, IclR family protein</fullName>
    </submittedName>
</protein>
<evidence type="ECO:0000256" key="3">
    <source>
        <dbReference type="ARBA" id="ARBA00023163"/>
    </source>
</evidence>
<dbReference type="PATRIC" id="fig|1231392.3.peg.567"/>
<dbReference type="SMART" id="SM00346">
    <property type="entry name" value="HTH_ICLR"/>
    <property type="match status" value="1"/>
</dbReference>
<dbReference type="InterPro" id="IPR036390">
    <property type="entry name" value="WH_DNA-bd_sf"/>
</dbReference>
<dbReference type="PROSITE" id="PS51077">
    <property type="entry name" value="HTH_ICLR"/>
    <property type="match status" value="1"/>
</dbReference>
<dbReference type="Gene3D" id="3.30.450.40">
    <property type="match status" value="1"/>
</dbReference>
<keyword evidence="2" id="KW-0238">DNA-binding</keyword>
<dbReference type="GO" id="GO:0003677">
    <property type="term" value="F:DNA binding"/>
    <property type="evidence" value="ECO:0007669"/>
    <property type="project" value="UniProtKB-KW"/>
</dbReference>
<comment type="caution">
    <text evidence="6">The sequence shown here is derived from an EMBL/GenBank/DDBJ whole genome shotgun (WGS) entry which is preliminary data.</text>
</comment>
<keyword evidence="3" id="KW-0804">Transcription</keyword>
<dbReference type="STRING" id="1231392.OCGS_0565"/>
<accession>K2I8Y9</accession>
<evidence type="ECO:0000259" key="4">
    <source>
        <dbReference type="PROSITE" id="PS51077"/>
    </source>
</evidence>